<dbReference type="EC" id="3.6.1.7" evidence="2 4"/>
<sequence length="92" mass="10099">MTGDVRAVSVIISGRVQGVWYRAWTVERARLLGLVGWVRNLEDGTVEALFAGPADQVDAMIEACREGPKHARVTDVVVQPAEHPDADGFEQR</sequence>
<keyword evidence="8" id="KW-1185">Reference proteome</keyword>
<dbReference type="Pfam" id="PF00708">
    <property type="entry name" value="Acylphosphatase"/>
    <property type="match status" value="1"/>
</dbReference>
<dbReference type="Proteomes" id="UP000019486">
    <property type="component" value="Unassembled WGS sequence"/>
</dbReference>
<organism evidence="7 8">
    <name type="scientific">Skermanella stibiiresistens SB22</name>
    <dbReference type="NCBI Taxonomy" id="1385369"/>
    <lineage>
        <taxon>Bacteria</taxon>
        <taxon>Pseudomonadati</taxon>
        <taxon>Pseudomonadota</taxon>
        <taxon>Alphaproteobacteria</taxon>
        <taxon>Rhodospirillales</taxon>
        <taxon>Azospirillaceae</taxon>
        <taxon>Skermanella</taxon>
    </lineage>
</organism>
<dbReference type="PROSITE" id="PS51160">
    <property type="entry name" value="ACYLPHOSPHATASE_3"/>
    <property type="match status" value="1"/>
</dbReference>
<feature type="active site" evidence="4">
    <location>
        <position position="22"/>
    </location>
</feature>
<dbReference type="PANTHER" id="PTHR47268">
    <property type="entry name" value="ACYLPHOSPHATASE"/>
    <property type="match status" value="1"/>
</dbReference>
<proteinExistence type="inferred from homology"/>
<accession>W9H1F6</accession>
<evidence type="ECO:0000313" key="8">
    <source>
        <dbReference type="Proteomes" id="UP000019486"/>
    </source>
</evidence>
<comment type="caution">
    <text evidence="7">The sequence shown here is derived from an EMBL/GenBank/DDBJ whole genome shotgun (WGS) entry which is preliminary data.</text>
</comment>
<dbReference type="STRING" id="1385369.N825_17355"/>
<feature type="active site" evidence="4">
    <location>
        <position position="40"/>
    </location>
</feature>
<reference evidence="7 8" key="1">
    <citation type="submission" date="2013-08" db="EMBL/GenBank/DDBJ databases">
        <title>The genome sequence of Skermanella stibiiresistens.</title>
        <authorList>
            <person name="Zhu W."/>
            <person name="Wang G."/>
        </authorList>
    </citation>
    <scope>NUCLEOTIDE SEQUENCE [LARGE SCALE GENOMIC DNA]</scope>
    <source>
        <strain evidence="7 8">SB22</strain>
    </source>
</reference>
<comment type="similarity">
    <text evidence="1 5">Belongs to the acylphosphatase family.</text>
</comment>
<keyword evidence="4" id="KW-0378">Hydrolase</keyword>
<dbReference type="PATRIC" id="fig|1385369.3.peg.5450"/>
<dbReference type="PANTHER" id="PTHR47268:SF4">
    <property type="entry name" value="ACYLPHOSPHATASE"/>
    <property type="match status" value="1"/>
</dbReference>
<evidence type="ECO:0000256" key="4">
    <source>
        <dbReference type="PROSITE-ProRule" id="PRU00520"/>
    </source>
</evidence>
<feature type="domain" description="Acylphosphatase-like" evidence="6">
    <location>
        <begin position="7"/>
        <end position="92"/>
    </location>
</feature>
<dbReference type="Gene3D" id="3.30.70.100">
    <property type="match status" value="1"/>
</dbReference>
<evidence type="ECO:0000256" key="3">
    <source>
        <dbReference type="ARBA" id="ARBA00047645"/>
    </source>
</evidence>
<dbReference type="OrthoDB" id="5295388at2"/>
<dbReference type="InterPro" id="IPR017968">
    <property type="entry name" value="Acylphosphatase_CS"/>
</dbReference>
<evidence type="ECO:0000256" key="1">
    <source>
        <dbReference type="ARBA" id="ARBA00005614"/>
    </source>
</evidence>
<dbReference type="InterPro" id="IPR036046">
    <property type="entry name" value="Acylphosphatase-like_dom_sf"/>
</dbReference>
<dbReference type="AlphaFoldDB" id="W9H1F6"/>
<name>W9H1F6_9PROT</name>
<evidence type="ECO:0000256" key="5">
    <source>
        <dbReference type="RuleBase" id="RU004168"/>
    </source>
</evidence>
<dbReference type="GO" id="GO:0003998">
    <property type="term" value="F:acylphosphatase activity"/>
    <property type="evidence" value="ECO:0007669"/>
    <property type="project" value="UniProtKB-EC"/>
</dbReference>
<dbReference type="PROSITE" id="PS00151">
    <property type="entry name" value="ACYLPHOSPHATASE_2"/>
    <property type="match status" value="1"/>
</dbReference>
<dbReference type="InterPro" id="IPR020456">
    <property type="entry name" value="Acylphosphatase"/>
</dbReference>
<dbReference type="InterPro" id="IPR001792">
    <property type="entry name" value="Acylphosphatase-like_dom"/>
</dbReference>
<protein>
    <recommendedName>
        <fullName evidence="2 4">acylphosphatase</fullName>
        <ecNumber evidence="2 4">3.6.1.7</ecNumber>
    </recommendedName>
</protein>
<dbReference type="SUPFAM" id="SSF54975">
    <property type="entry name" value="Acylphosphatase/BLUF domain-like"/>
    <property type="match status" value="1"/>
</dbReference>
<evidence type="ECO:0000313" key="7">
    <source>
        <dbReference type="EMBL" id="EWY37588.1"/>
    </source>
</evidence>
<comment type="catalytic activity">
    <reaction evidence="3 4">
        <text>an acyl phosphate + H2O = a carboxylate + phosphate + H(+)</text>
        <dbReference type="Rhea" id="RHEA:14965"/>
        <dbReference type="ChEBI" id="CHEBI:15377"/>
        <dbReference type="ChEBI" id="CHEBI:15378"/>
        <dbReference type="ChEBI" id="CHEBI:29067"/>
        <dbReference type="ChEBI" id="CHEBI:43474"/>
        <dbReference type="ChEBI" id="CHEBI:59918"/>
        <dbReference type="EC" id="3.6.1.7"/>
    </reaction>
</comment>
<dbReference type="EMBL" id="AVFL01000025">
    <property type="protein sequence ID" value="EWY37588.1"/>
    <property type="molecule type" value="Genomic_DNA"/>
</dbReference>
<gene>
    <name evidence="7" type="ORF">N825_17355</name>
</gene>
<dbReference type="PRINTS" id="PR00112">
    <property type="entry name" value="ACYLPHPHTASE"/>
</dbReference>
<dbReference type="NCBIfam" id="NF010996">
    <property type="entry name" value="PRK14421.1"/>
    <property type="match status" value="1"/>
</dbReference>
<evidence type="ECO:0000259" key="6">
    <source>
        <dbReference type="PROSITE" id="PS51160"/>
    </source>
</evidence>
<evidence type="ECO:0000256" key="2">
    <source>
        <dbReference type="ARBA" id="ARBA00012150"/>
    </source>
</evidence>